<feature type="domain" description="Lipopolysaccharide assembly protein A" evidence="7">
    <location>
        <begin position="48"/>
        <end position="95"/>
    </location>
</feature>
<dbReference type="Proteomes" id="UP000244081">
    <property type="component" value="Unassembled WGS sequence"/>
</dbReference>
<evidence type="ECO:0000256" key="4">
    <source>
        <dbReference type="ARBA" id="ARBA00023136"/>
    </source>
</evidence>
<evidence type="ECO:0000256" key="1">
    <source>
        <dbReference type="ARBA" id="ARBA00022475"/>
    </source>
</evidence>
<name>A0A2T5VGA6_9HYPH</name>
<feature type="compositionally biased region" description="Basic and acidic residues" evidence="5">
    <location>
        <begin position="87"/>
        <end position="103"/>
    </location>
</feature>
<protein>
    <submittedName>
        <fullName evidence="8">Uncharacterized protein DUF1049</fullName>
    </submittedName>
</protein>
<keyword evidence="4 6" id="KW-0472">Membrane</keyword>
<proteinExistence type="predicted"/>
<evidence type="ECO:0000259" key="7">
    <source>
        <dbReference type="Pfam" id="PF06305"/>
    </source>
</evidence>
<keyword evidence="9" id="KW-1185">Reference proteome</keyword>
<keyword evidence="2 6" id="KW-0812">Transmembrane</keyword>
<sequence length="122" mass="13471">MLKRIVKTILLLPVALFAVLVILLAVANRHETMLSLDPLSPGQPAFSITVPLFWLLFGALGIGIVLGGLGAWARQAKWRRQARHKRREADSLRHETERLKEEVQAANPDRPGLPAPGDKRAA</sequence>
<evidence type="ECO:0000313" key="9">
    <source>
        <dbReference type="Proteomes" id="UP000244081"/>
    </source>
</evidence>
<dbReference type="GO" id="GO:0005886">
    <property type="term" value="C:plasma membrane"/>
    <property type="evidence" value="ECO:0007669"/>
    <property type="project" value="InterPro"/>
</dbReference>
<gene>
    <name evidence="8" type="ORF">C8N35_101794</name>
</gene>
<keyword evidence="1" id="KW-1003">Cell membrane</keyword>
<dbReference type="AlphaFoldDB" id="A0A2T5VGA6"/>
<accession>A0A2T5VGA6</accession>
<dbReference type="RefSeq" id="WP_107988270.1">
    <property type="nucleotide sequence ID" value="NZ_QAYG01000001.1"/>
</dbReference>
<comment type="caution">
    <text evidence="8">The sequence shown here is derived from an EMBL/GenBank/DDBJ whole genome shotgun (WGS) entry which is preliminary data.</text>
</comment>
<reference evidence="8 9" key="1">
    <citation type="submission" date="2018-04" db="EMBL/GenBank/DDBJ databases">
        <title>Genomic Encyclopedia of Archaeal and Bacterial Type Strains, Phase II (KMG-II): from individual species to whole genera.</title>
        <authorList>
            <person name="Goeker M."/>
        </authorList>
    </citation>
    <scope>NUCLEOTIDE SEQUENCE [LARGE SCALE GENOMIC DNA]</scope>
    <source>
        <strain evidence="8 9">DSM 23382</strain>
    </source>
</reference>
<feature type="region of interest" description="Disordered" evidence="5">
    <location>
        <begin position="81"/>
        <end position="122"/>
    </location>
</feature>
<organism evidence="8 9">
    <name type="scientific">Breoghania corrubedonensis</name>
    <dbReference type="NCBI Taxonomy" id="665038"/>
    <lineage>
        <taxon>Bacteria</taxon>
        <taxon>Pseudomonadati</taxon>
        <taxon>Pseudomonadota</taxon>
        <taxon>Alphaproteobacteria</taxon>
        <taxon>Hyphomicrobiales</taxon>
        <taxon>Stappiaceae</taxon>
        <taxon>Breoghania</taxon>
    </lineage>
</organism>
<dbReference type="Pfam" id="PF06305">
    <property type="entry name" value="LapA_dom"/>
    <property type="match status" value="1"/>
</dbReference>
<evidence type="ECO:0000256" key="5">
    <source>
        <dbReference type="SAM" id="MobiDB-lite"/>
    </source>
</evidence>
<keyword evidence="3 6" id="KW-1133">Transmembrane helix</keyword>
<dbReference type="InterPro" id="IPR010445">
    <property type="entry name" value="LapA_dom"/>
</dbReference>
<evidence type="ECO:0000313" key="8">
    <source>
        <dbReference type="EMBL" id="PTW62746.1"/>
    </source>
</evidence>
<evidence type="ECO:0000256" key="6">
    <source>
        <dbReference type="SAM" id="Phobius"/>
    </source>
</evidence>
<evidence type="ECO:0000256" key="3">
    <source>
        <dbReference type="ARBA" id="ARBA00022989"/>
    </source>
</evidence>
<dbReference type="EMBL" id="QAYG01000001">
    <property type="protein sequence ID" value="PTW62746.1"/>
    <property type="molecule type" value="Genomic_DNA"/>
</dbReference>
<evidence type="ECO:0000256" key="2">
    <source>
        <dbReference type="ARBA" id="ARBA00022692"/>
    </source>
</evidence>
<feature type="transmembrane region" description="Helical" evidence="6">
    <location>
        <begin position="53"/>
        <end position="73"/>
    </location>
</feature>